<reference evidence="1 2" key="1">
    <citation type="submission" date="2021-07" db="EMBL/GenBank/DDBJ databases">
        <title>The Aristolochia fimbriata genome: insights into angiosperm evolution, floral development and chemical biosynthesis.</title>
        <authorList>
            <person name="Jiao Y."/>
        </authorList>
    </citation>
    <scope>NUCLEOTIDE SEQUENCE [LARGE SCALE GENOMIC DNA]</scope>
    <source>
        <strain evidence="1">IBCAS-2021</strain>
        <tissue evidence="1">Leaf</tissue>
    </source>
</reference>
<protein>
    <submittedName>
        <fullName evidence="1">Uncharacterized protein</fullName>
    </submittedName>
</protein>
<sequence length="72" mass="8177">MCLRFKRRRPGSVINTRLFRDLEKTVSPGPDSNICPCFRSGRDGSAERKNGEQVSILFAGGCRERKESPLHR</sequence>
<name>A0AAV7EDN9_ARIFI</name>
<evidence type="ECO:0000313" key="1">
    <source>
        <dbReference type="EMBL" id="KAG9445976.1"/>
    </source>
</evidence>
<dbReference type="EMBL" id="JAINDJ010000005">
    <property type="protein sequence ID" value="KAG9445976.1"/>
    <property type="molecule type" value="Genomic_DNA"/>
</dbReference>
<keyword evidence="2" id="KW-1185">Reference proteome</keyword>
<proteinExistence type="predicted"/>
<evidence type="ECO:0000313" key="2">
    <source>
        <dbReference type="Proteomes" id="UP000825729"/>
    </source>
</evidence>
<accession>A0AAV7EDN9</accession>
<organism evidence="1 2">
    <name type="scientific">Aristolochia fimbriata</name>
    <name type="common">White veined hardy Dutchman's pipe vine</name>
    <dbReference type="NCBI Taxonomy" id="158543"/>
    <lineage>
        <taxon>Eukaryota</taxon>
        <taxon>Viridiplantae</taxon>
        <taxon>Streptophyta</taxon>
        <taxon>Embryophyta</taxon>
        <taxon>Tracheophyta</taxon>
        <taxon>Spermatophyta</taxon>
        <taxon>Magnoliopsida</taxon>
        <taxon>Magnoliidae</taxon>
        <taxon>Piperales</taxon>
        <taxon>Aristolochiaceae</taxon>
        <taxon>Aristolochia</taxon>
    </lineage>
</organism>
<comment type="caution">
    <text evidence="1">The sequence shown here is derived from an EMBL/GenBank/DDBJ whole genome shotgun (WGS) entry which is preliminary data.</text>
</comment>
<dbReference type="AlphaFoldDB" id="A0AAV7EDN9"/>
<dbReference type="Proteomes" id="UP000825729">
    <property type="component" value="Unassembled WGS sequence"/>
</dbReference>
<gene>
    <name evidence="1" type="ORF">H6P81_012104</name>
</gene>